<evidence type="ECO:0000313" key="2">
    <source>
        <dbReference type="EMBL" id="SHJ64294.1"/>
    </source>
</evidence>
<keyword evidence="3" id="KW-1185">Reference proteome</keyword>
<dbReference type="InterPro" id="IPR010359">
    <property type="entry name" value="IrrE_HExxH"/>
</dbReference>
<reference evidence="3" key="1">
    <citation type="submission" date="2016-11" db="EMBL/GenBank/DDBJ databases">
        <authorList>
            <person name="Varghese N."/>
            <person name="Submissions S."/>
        </authorList>
    </citation>
    <scope>NUCLEOTIDE SEQUENCE [LARGE SCALE GENOMIC DNA]</scope>
    <source>
        <strain evidence="3">DSM 16057</strain>
    </source>
</reference>
<dbReference type="RefSeq" id="WP_072870850.1">
    <property type="nucleotide sequence ID" value="NZ_FQZM01000046.1"/>
</dbReference>
<proteinExistence type="predicted"/>
<evidence type="ECO:0000259" key="1">
    <source>
        <dbReference type="Pfam" id="PF06114"/>
    </source>
</evidence>
<dbReference type="OrthoDB" id="9816277at2"/>
<gene>
    <name evidence="2" type="ORF">SAMN02745219_03009</name>
</gene>
<protein>
    <recommendedName>
        <fullName evidence="1">IrrE N-terminal-like domain-containing protein</fullName>
    </recommendedName>
</protein>
<dbReference type="AlphaFoldDB" id="A0A1M6KZL6"/>
<dbReference type="STRING" id="1121432.SAMN02745219_03009"/>
<evidence type="ECO:0000313" key="3">
    <source>
        <dbReference type="Proteomes" id="UP000184529"/>
    </source>
</evidence>
<accession>A0A1M6KZL6</accession>
<dbReference type="Proteomes" id="UP000184529">
    <property type="component" value="Unassembled WGS sequence"/>
</dbReference>
<dbReference type="EMBL" id="FQZM01000046">
    <property type="protein sequence ID" value="SHJ64294.1"/>
    <property type="molecule type" value="Genomic_DNA"/>
</dbReference>
<organism evidence="2 3">
    <name type="scientific">Desulfofundulus thermosubterraneus DSM 16057</name>
    <dbReference type="NCBI Taxonomy" id="1121432"/>
    <lineage>
        <taxon>Bacteria</taxon>
        <taxon>Bacillati</taxon>
        <taxon>Bacillota</taxon>
        <taxon>Clostridia</taxon>
        <taxon>Eubacteriales</taxon>
        <taxon>Peptococcaceae</taxon>
        <taxon>Desulfofundulus</taxon>
    </lineage>
</organism>
<sequence>MFGRIFKQVSDLISRCGLLHPRELADYCEVNVLYVPTKRLRGGFIDIPDGAIVVVSPLLPRFKRYGILLHEVAHKILHPGTNRFMDHAYIRYSCGKYELEAHLFALIYAVLWDREGFEECEYDPHRFADKYGLSPQAADVVAREIEVRGPEVLKALGYKVPDPEDWVP</sequence>
<name>A0A1M6KZL6_9FIRM</name>
<dbReference type="Pfam" id="PF06114">
    <property type="entry name" value="Peptidase_M78"/>
    <property type="match status" value="1"/>
</dbReference>
<feature type="domain" description="IrrE N-terminal-like" evidence="1">
    <location>
        <begin position="41"/>
        <end position="139"/>
    </location>
</feature>